<dbReference type="SUPFAM" id="SSF52833">
    <property type="entry name" value="Thioredoxin-like"/>
    <property type="match status" value="1"/>
</dbReference>
<reference evidence="10" key="1">
    <citation type="journal article" date="2019" name="Int. J. Syst. Evol. Microbiol.">
        <title>The Global Catalogue of Microorganisms (GCM) 10K type strain sequencing project: providing services to taxonomists for standard genome sequencing and annotation.</title>
        <authorList>
            <consortium name="The Broad Institute Genomics Platform"/>
            <consortium name="The Broad Institute Genome Sequencing Center for Infectious Disease"/>
            <person name="Wu L."/>
            <person name="Ma J."/>
        </authorList>
    </citation>
    <scope>NUCLEOTIDE SEQUENCE [LARGE SCALE GENOMIC DNA]</scope>
    <source>
        <strain evidence="10">CGMCC 4.7466</strain>
    </source>
</reference>
<sequence length="105" mass="11834">MSNTKSFSELIKGDKLVLVDFYATWCGPCQMMQPILQEVAAKVGDRAKIIKIDVDRNPVAANKFQIRGVPTLILFRKGEPLWRQSGVVSAHQLVQTIEKHEAERV</sequence>
<accession>A0ABV9T2E1</accession>
<dbReference type="EMBL" id="JBHSJJ010000007">
    <property type="protein sequence ID" value="MFC4872696.1"/>
    <property type="molecule type" value="Genomic_DNA"/>
</dbReference>
<dbReference type="RefSeq" id="WP_377065279.1">
    <property type="nucleotide sequence ID" value="NZ_JBHSJJ010000007.1"/>
</dbReference>
<evidence type="ECO:0000256" key="5">
    <source>
        <dbReference type="ARBA" id="ARBA00023284"/>
    </source>
</evidence>
<dbReference type="InterPro" id="IPR036249">
    <property type="entry name" value="Thioredoxin-like_sf"/>
</dbReference>
<name>A0ABV9T2E1_9BACT</name>
<evidence type="ECO:0000256" key="2">
    <source>
        <dbReference type="ARBA" id="ARBA00022448"/>
    </source>
</evidence>
<dbReference type="PANTHER" id="PTHR45663">
    <property type="entry name" value="GEO12009P1"/>
    <property type="match status" value="1"/>
</dbReference>
<evidence type="ECO:0000256" key="1">
    <source>
        <dbReference type="ARBA" id="ARBA00008987"/>
    </source>
</evidence>
<protein>
    <recommendedName>
        <fullName evidence="6 7">Thioredoxin</fullName>
    </recommendedName>
</protein>
<dbReference type="Pfam" id="PF00085">
    <property type="entry name" value="Thioredoxin"/>
    <property type="match status" value="1"/>
</dbReference>
<dbReference type="PRINTS" id="PR00421">
    <property type="entry name" value="THIOREDOXIN"/>
</dbReference>
<keyword evidence="4" id="KW-1015">Disulfide bond</keyword>
<dbReference type="InterPro" id="IPR013766">
    <property type="entry name" value="Thioredoxin_domain"/>
</dbReference>
<dbReference type="InterPro" id="IPR005746">
    <property type="entry name" value="Thioredoxin"/>
</dbReference>
<keyword evidence="10" id="KW-1185">Reference proteome</keyword>
<keyword evidence="3" id="KW-0249">Electron transport</keyword>
<keyword evidence="5" id="KW-0676">Redox-active center</keyword>
<dbReference type="Proteomes" id="UP001595818">
    <property type="component" value="Unassembled WGS sequence"/>
</dbReference>
<dbReference type="PROSITE" id="PS51352">
    <property type="entry name" value="THIOREDOXIN_2"/>
    <property type="match status" value="1"/>
</dbReference>
<evidence type="ECO:0000256" key="7">
    <source>
        <dbReference type="PIRNR" id="PIRNR000077"/>
    </source>
</evidence>
<dbReference type="InterPro" id="IPR017937">
    <property type="entry name" value="Thioredoxin_CS"/>
</dbReference>
<evidence type="ECO:0000256" key="3">
    <source>
        <dbReference type="ARBA" id="ARBA00022982"/>
    </source>
</evidence>
<evidence type="ECO:0000313" key="9">
    <source>
        <dbReference type="EMBL" id="MFC4872696.1"/>
    </source>
</evidence>
<evidence type="ECO:0000256" key="4">
    <source>
        <dbReference type="ARBA" id="ARBA00023157"/>
    </source>
</evidence>
<evidence type="ECO:0000256" key="6">
    <source>
        <dbReference type="NCBIfam" id="TIGR01068"/>
    </source>
</evidence>
<dbReference type="NCBIfam" id="TIGR01068">
    <property type="entry name" value="thioredoxin"/>
    <property type="match status" value="1"/>
</dbReference>
<dbReference type="CDD" id="cd02947">
    <property type="entry name" value="TRX_family"/>
    <property type="match status" value="1"/>
</dbReference>
<dbReference type="PROSITE" id="PS00194">
    <property type="entry name" value="THIOREDOXIN_1"/>
    <property type="match status" value="1"/>
</dbReference>
<dbReference type="Gene3D" id="3.40.30.10">
    <property type="entry name" value="Glutaredoxin"/>
    <property type="match status" value="1"/>
</dbReference>
<feature type="domain" description="Thioredoxin" evidence="8">
    <location>
        <begin position="1"/>
        <end position="102"/>
    </location>
</feature>
<proteinExistence type="inferred from homology"/>
<keyword evidence="2" id="KW-0813">Transport</keyword>
<organism evidence="9 10">
    <name type="scientific">Negadavirga shengliensis</name>
    <dbReference type="NCBI Taxonomy" id="1389218"/>
    <lineage>
        <taxon>Bacteria</taxon>
        <taxon>Pseudomonadati</taxon>
        <taxon>Bacteroidota</taxon>
        <taxon>Cytophagia</taxon>
        <taxon>Cytophagales</taxon>
        <taxon>Cyclobacteriaceae</taxon>
        <taxon>Negadavirga</taxon>
    </lineage>
</organism>
<comment type="similarity">
    <text evidence="1 7">Belongs to the thioredoxin family.</text>
</comment>
<dbReference type="PANTHER" id="PTHR45663:SF11">
    <property type="entry name" value="GEO12009P1"/>
    <property type="match status" value="1"/>
</dbReference>
<gene>
    <name evidence="9" type="primary">trxA</name>
    <name evidence="9" type="ORF">ACFPFU_13450</name>
</gene>
<evidence type="ECO:0000313" key="10">
    <source>
        <dbReference type="Proteomes" id="UP001595818"/>
    </source>
</evidence>
<dbReference type="PIRSF" id="PIRSF000077">
    <property type="entry name" value="Thioredoxin"/>
    <property type="match status" value="1"/>
</dbReference>
<comment type="caution">
    <text evidence="9">The sequence shown here is derived from an EMBL/GenBank/DDBJ whole genome shotgun (WGS) entry which is preliminary data.</text>
</comment>
<evidence type="ECO:0000259" key="8">
    <source>
        <dbReference type="PROSITE" id="PS51352"/>
    </source>
</evidence>